<dbReference type="Proteomes" id="UP000053647">
    <property type="component" value="Unassembled WGS sequence"/>
</dbReference>
<evidence type="ECO:0008006" key="3">
    <source>
        <dbReference type="Google" id="ProtNLM"/>
    </source>
</evidence>
<reference evidence="1 2" key="1">
    <citation type="submission" date="2014-06" db="EMBL/GenBank/DDBJ databases">
        <authorList>
            <consortium name="DOE Joint Genome Institute"/>
            <person name="Kuo A."/>
            <person name="Kohler A."/>
            <person name="Nagy L.G."/>
            <person name="Floudas D."/>
            <person name="Copeland A."/>
            <person name="Barry K.W."/>
            <person name="Cichocki N."/>
            <person name="Veneault-Fourrey C."/>
            <person name="LaButti K."/>
            <person name="Lindquist E.A."/>
            <person name="Lipzen A."/>
            <person name="Lundell T."/>
            <person name="Morin E."/>
            <person name="Murat C."/>
            <person name="Sun H."/>
            <person name="Tunlid A."/>
            <person name="Henrissat B."/>
            <person name="Grigoriev I.V."/>
            <person name="Hibbett D.S."/>
            <person name="Martin F."/>
            <person name="Nordberg H.P."/>
            <person name="Cantor M.N."/>
            <person name="Hua S.X."/>
        </authorList>
    </citation>
    <scope>NUCLEOTIDE SEQUENCE [LARGE SCALE GENOMIC DNA]</scope>
    <source>
        <strain evidence="1 2">ATCC 200175</strain>
    </source>
</reference>
<gene>
    <name evidence="1" type="ORF">PAXINDRAFT_89275</name>
</gene>
<proteinExistence type="predicted"/>
<protein>
    <recommendedName>
        <fullName evidence="3">Retropepsins domain-containing protein</fullName>
    </recommendedName>
</protein>
<evidence type="ECO:0000313" key="1">
    <source>
        <dbReference type="EMBL" id="KIJ08165.1"/>
    </source>
</evidence>
<name>A0A0C9SYH9_PAXIN</name>
<dbReference type="InterPro" id="IPR021109">
    <property type="entry name" value="Peptidase_aspartic_dom_sf"/>
</dbReference>
<dbReference type="Gene3D" id="2.40.70.10">
    <property type="entry name" value="Acid Proteases"/>
    <property type="match status" value="1"/>
</dbReference>
<evidence type="ECO:0000313" key="2">
    <source>
        <dbReference type="Proteomes" id="UP000053647"/>
    </source>
</evidence>
<keyword evidence="2" id="KW-1185">Reference proteome</keyword>
<organism evidence="1 2">
    <name type="scientific">Paxillus involutus ATCC 200175</name>
    <dbReference type="NCBI Taxonomy" id="664439"/>
    <lineage>
        <taxon>Eukaryota</taxon>
        <taxon>Fungi</taxon>
        <taxon>Dikarya</taxon>
        <taxon>Basidiomycota</taxon>
        <taxon>Agaricomycotina</taxon>
        <taxon>Agaricomycetes</taxon>
        <taxon>Agaricomycetidae</taxon>
        <taxon>Boletales</taxon>
        <taxon>Paxilineae</taxon>
        <taxon>Paxillaceae</taxon>
        <taxon>Paxillus</taxon>
    </lineage>
</organism>
<dbReference type="OrthoDB" id="5599419at2759"/>
<dbReference type="SUPFAM" id="SSF50630">
    <property type="entry name" value="Acid proteases"/>
    <property type="match status" value="1"/>
</dbReference>
<dbReference type="EMBL" id="KN819686">
    <property type="protein sequence ID" value="KIJ08165.1"/>
    <property type="molecule type" value="Genomic_DNA"/>
</dbReference>
<feature type="non-terminal residue" evidence="1">
    <location>
        <position position="114"/>
    </location>
</feature>
<sequence>MRIPVSLFATPEGKIVDTHGLLDCGAGANLIDHHFMLKHRLPRKRLAKPLIPRNVGQTNNAGGEIKYTVTLTLRISDTEEKRKFFVMNCGKENLILGLPWLREINPIVNWEEGT</sequence>
<dbReference type="AlphaFoldDB" id="A0A0C9SYH9"/>
<accession>A0A0C9SYH9</accession>
<dbReference type="HOGENOM" id="CLU_000384_32_0_1"/>
<reference evidence="2" key="2">
    <citation type="submission" date="2015-01" db="EMBL/GenBank/DDBJ databases">
        <title>Evolutionary Origins and Diversification of the Mycorrhizal Mutualists.</title>
        <authorList>
            <consortium name="DOE Joint Genome Institute"/>
            <consortium name="Mycorrhizal Genomics Consortium"/>
            <person name="Kohler A."/>
            <person name="Kuo A."/>
            <person name="Nagy L.G."/>
            <person name="Floudas D."/>
            <person name="Copeland A."/>
            <person name="Barry K.W."/>
            <person name="Cichocki N."/>
            <person name="Veneault-Fourrey C."/>
            <person name="LaButti K."/>
            <person name="Lindquist E.A."/>
            <person name="Lipzen A."/>
            <person name="Lundell T."/>
            <person name="Morin E."/>
            <person name="Murat C."/>
            <person name="Riley R."/>
            <person name="Ohm R."/>
            <person name="Sun H."/>
            <person name="Tunlid A."/>
            <person name="Henrissat B."/>
            <person name="Grigoriev I.V."/>
            <person name="Hibbett D.S."/>
            <person name="Martin F."/>
        </authorList>
    </citation>
    <scope>NUCLEOTIDE SEQUENCE [LARGE SCALE GENOMIC DNA]</scope>
    <source>
        <strain evidence="2">ATCC 200175</strain>
    </source>
</reference>
<dbReference type="CDD" id="cd00303">
    <property type="entry name" value="retropepsin_like"/>
    <property type="match status" value="1"/>
</dbReference>